<gene>
    <name evidence="2" type="ORF">M427DRAFT_384237</name>
</gene>
<dbReference type="EMBL" id="KQ965781">
    <property type="protein sequence ID" value="KXS13218.1"/>
    <property type="molecule type" value="Genomic_DNA"/>
</dbReference>
<feature type="region of interest" description="Disordered" evidence="1">
    <location>
        <begin position="411"/>
        <end position="432"/>
    </location>
</feature>
<evidence type="ECO:0000313" key="3">
    <source>
        <dbReference type="Proteomes" id="UP000070544"/>
    </source>
</evidence>
<dbReference type="Proteomes" id="UP000070544">
    <property type="component" value="Unassembled WGS sequence"/>
</dbReference>
<keyword evidence="3" id="KW-1185">Reference proteome</keyword>
<feature type="compositionally biased region" description="Basic and acidic residues" evidence="1">
    <location>
        <begin position="222"/>
        <end position="234"/>
    </location>
</feature>
<evidence type="ECO:0000256" key="1">
    <source>
        <dbReference type="SAM" id="MobiDB-lite"/>
    </source>
</evidence>
<feature type="region of interest" description="Disordered" evidence="1">
    <location>
        <begin position="302"/>
        <end position="347"/>
    </location>
</feature>
<organism evidence="2 3">
    <name type="scientific">Gonapodya prolifera (strain JEL478)</name>
    <name type="common">Monoblepharis prolifera</name>
    <dbReference type="NCBI Taxonomy" id="1344416"/>
    <lineage>
        <taxon>Eukaryota</taxon>
        <taxon>Fungi</taxon>
        <taxon>Fungi incertae sedis</taxon>
        <taxon>Chytridiomycota</taxon>
        <taxon>Chytridiomycota incertae sedis</taxon>
        <taxon>Monoblepharidomycetes</taxon>
        <taxon>Monoblepharidales</taxon>
        <taxon>Gonapodyaceae</taxon>
        <taxon>Gonapodya</taxon>
    </lineage>
</organism>
<feature type="region of interest" description="Disordered" evidence="1">
    <location>
        <begin position="185"/>
        <end position="260"/>
    </location>
</feature>
<feature type="region of interest" description="Disordered" evidence="1">
    <location>
        <begin position="363"/>
        <end position="397"/>
    </location>
</feature>
<dbReference type="AlphaFoldDB" id="A0A139A980"/>
<feature type="compositionally biased region" description="Low complexity" evidence="1">
    <location>
        <begin position="366"/>
        <end position="383"/>
    </location>
</feature>
<accession>A0A139A980</accession>
<feature type="region of interest" description="Disordered" evidence="1">
    <location>
        <begin position="1"/>
        <end position="39"/>
    </location>
</feature>
<feature type="region of interest" description="Disordered" evidence="1">
    <location>
        <begin position="64"/>
        <end position="83"/>
    </location>
</feature>
<protein>
    <submittedName>
        <fullName evidence="2">Uncharacterized protein</fullName>
    </submittedName>
</protein>
<evidence type="ECO:0000313" key="2">
    <source>
        <dbReference type="EMBL" id="KXS13218.1"/>
    </source>
</evidence>
<reference evidence="2 3" key="1">
    <citation type="journal article" date="2015" name="Genome Biol. Evol.">
        <title>Phylogenomic analyses indicate that early fungi evolved digesting cell walls of algal ancestors of land plants.</title>
        <authorList>
            <person name="Chang Y."/>
            <person name="Wang S."/>
            <person name="Sekimoto S."/>
            <person name="Aerts A.L."/>
            <person name="Choi C."/>
            <person name="Clum A."/>
            <person name="LaButti K.M."/>
            <person name="Lindquist E.A."/>
            <person name="Yee Ngan C."/>
            <person name="Ohm R.A."/>
            <person name="Salamov A.A."/>
            <person name="Grigoriev I.V."/>
            <person name="Spatafora J.W."/>
            <person name="Berbee M.L."/>
        </authorList>
    </citation>
    <scope>NUCLEOTIDE SEQUENCE [LARGE SCALE GENOMIC DNA]</scope>
    <source>
        <strain evidence="2 3">JEL478</strain>
    </source>
</reference>
<name>A0A139A980_GONPJ</name>
<proteinExistence type="predicted"/>
<feature type="compositionally biased region" description="Low complexity" evidence="1">
    <location>
        <begin position="26"/>
        <end position="39"/>
    </location>
</feature>
<sequence length="574" mass="61858">MDSAHARELSSAVGDAARTRPLSVGSAAATPSRSTSSSARLCPYARKFIRPPFRPSPLRSAVVSRRLSSESEPERAHGDAATAAAAAASGGGARRASDDACRVQGAVSACGVSRLPCSNSLAIAPRVTLHRASNICIYLFSLHSPHPPMHRPNSPMHHSRSYPSLPLSPALASCCKCTGSRHLHAPLRKPSTSRSRAPRRLPAKQSLAPRPLPVPADVASSIRRDASSISDRLRTSRRRRRGQVAERGRIRPSFPDDTPDSLLALQRLRRTLAYRGASGVVPRVYRVPTSWQVSREEALALEDVDESLGDRDDNDDYDYDGSDGDTGMDSDSATEAEDDDDDSSLEDVDADLDDLESEIEAAMSPASLDSDGSTDSDTTVVADSDADQSENGWSAQDVPHELASSCDAYGSADQVEWSSSPPDAYPAESESYPNEDGARSSFFRCGCWLVVFLSWHPSSWLLSLSHFLFYLVSSLILLQMFASYPPSLDSSTSSFSHVPTFSSTVPTYNPDPAFALAWPGADPSQPPDFVSYFLRIMGIETPVLPDGRVNPAVTIEQCVGKAQTQEGGKECEAW</sequence>
<feature type="compositionally biased region" description="Basic and acidic residues" evidence="1">
    <location>
        <begin position="67"/>
        <end position="78"/>
    </location>
</feature>